<feature type="site" description="Important for BtuC binding" evidence="5">
    <location>
        <position position="72"/>
    </location>
</feature>
<accession>A0ABM8ZJY0</accession>
<evidence type="ECO:0000313" key="8">
    <source>
        <dbReference type="Proteomes" id="UP000838160"/>
    </source>
</evidence>
<keyword evidence="2 5" id="KW-0732">Signal</keyword>
<comment type="caution">
    <text evidence="7">The sequence shown here is derived from an EMBL/GenBank/DDBJ whole genome shotgun (WGS) entry which is preliminary data.</text>
</comment>
<dbReference type="NCBIfam" id="NF002894">
    <property type="entry name" value="PRK03379.1"/>
    <property type="match status" value="1"/>
</dbReference>
<feature type="domain" description="Fe/B12 periplasmic-binding" evidence="6">
    <location>
        <begin position="23"/>
        <end position="274"/>
    </location>
</feature>
<sequence precursor="true">MRSIILLITSLLASQAAFAAAQRVISLAPHTTELAYAAGLGDSMIAASDYSDYPEAALELERVANYQGINLERIVTLNPDLILAWPVGNAQRELEKLEKLGFEIFYSSTGSLEKIAENLERLSHYADDPQIGLKAARDFRTQLAEIESNTHSKEPVSYFYQLSEKPMITLGGKSWPNEVFEFCGGKNIFAQSKAPYPQVNMEQIIVAKPQAIFTSEHAIAHHQWWLKWSNELPAVSKNHIWSLTSDWLNRPTPRTLLAIKEVCQHFDTIRESNLAKD</sequence>
<dbReference type="EMBL" id="CAKLCM010000002">
    <property type="protein sequence ID" value="CAH0527065.1"/>
    <property type="molecule type" value="Genomic_DNA"/>
</dbReference>
<organism evidence="7 8">
    <name type="scientific">Vibrio hippocampi</name>
    <dbReference type="NCBI Taxonomy" id="654686"/>
    <lineage>
        <taxon>Bacteria</taxon>
        <taxon>Pseudomonadati</taxon>
        <taxon>Pseudomonadota</taxon>
        <taxon>Gammaproteobacteria</taxon>
        <taxon>Vibrionales</taxon>
        <taxon>Vibrionaceae</taxon>
        <taxon>Vibrio</taxon>
    </lineage>
</organism>
<evidence type="ECO:0000256" key="1">
    <source>
        <dbReference type="ARBA" id="ARBA00022448"/>
    </source>
</evidence>
<keyword evidence="3 5" id="KW-0574">Periplasm</keyword>
<dbReference type="HAMAP" id="MF_01000">
    <property type="entry name" value="BtuF"/>
    <property type="match status" value="1"/>
</dbReference>
<evidence type="ECO:0000313" key="7">
    <source>
        <dbReference type="EMBL" id="CAH0527065.1"/>
    </source>
</evidence>
<reference evidence="7" key="1">
    <citation type="submission" date="2021-12" db="EMBL/GenBank/DDBJ databases">
        <authorList>
            <person name="Rodrigo-Torres L."/>
            <person name="Arahal R. D."/>
            <person name="Lucena T."/>
        </authorList>
    </citation>
    <scope>NUCLEOTIDE SEQUENCE</scope>
    <source>
        <strain evidence="7">CECT 8226</strain>
    </source>
</reference>
<feature type="chain" id="PRO_5044930461" description="Vitamin B12-binding protein" evidence="5">
    <location>
        <begin position="20"/>
        <end position="277"/>
    </location>
</feature>
<dbReference type="Pfam" id="PF01497">
    <property type="entry name" value="Peripla_BP_2"/>
    <property type="match status" value="1"/>
</dbReference>
<comment type="similarity">
    <text evidence="5">Belongs to the BtuF family.</text>
</comment>
<dbReference type="InterPro" id="IPR050902">
    <property type="entry name" value="ABC_Transporter_SBP"/>
</dbReference>
<dbReference type="Proteomes" id="UP000838160">
    <property type="component" value="Unassembled WGS sequence"/>
</dbReference>
<feature type="site" description="Important for BtuC binding" evidence="5">
    <location>
        <position position="202"/>
    </location>
</feature>
<evidence type="ECO:0000259" key="6">
    <source>
        <dbReference type="PROSITE" id="PS50983"/>
    </source>
</evidence>
<feature type="signal peptide" evidence="5">
    <location>
        <begin position="1"/>
        <end position="19"/>
    </location>
</feature>
<comment type="subcellular location">
    <subcellularLocation>
        <location evidence="5">Periplasm</location>
    </subcellularLocation>
</comment>
<comment type="function">
    <text evidence="5">Part of the ABC transporter complex BtuCDF involved in vitamin B12 import. Binds vitamin B12 and delivers it to the periplasmic surface of BtuC.</text>
</comment>
<dbReference type="PROSITE" id="PS50983">
    <property type="entry name" value="FE_B12_PBP"/>
    <property type="match status" value="1"/>
</dbReference>
<dbReference type="Gene3D" id="3.40.50.1980">
    <property type="entry name" value="Nitrogenase molybdenum iron protein domain"/>
    <property type="match status" value="2"/>
</dbReference>
<dbReference type="NCBIfam" id="NF038402">
    <property type="entry name" value="TroA_like"/>
    <property type="match status" value="1"/>
</dbReference>
<comment type="subunit">
    <text evidence="5">The complex is composed of two ATP-binding proteins (BtuD), two transmembrane proteins (BtuC) and a solute-binding protein (BtuF).</text>
</comment>
<keyword evidence="8" id="KW-1185">Reference proteome</keyword>
<feature type="binding site" evidence="5">
    <location>
        <position position="50"/>
    </location>
    <ligand>
        <name>cyanocob(III)alamin</name>
        <dbReference type="ChEBI" id="CHEBI:17439"/>
    </ligand>
</feature>
<evidence type="ECO:0000256" key="3">
    <source>
        <dbReference type="ARBA" id="ARBA00022764"/>
    </source>
</evidence>
<dbReference type="SUPFAM" id="SSF53807">
    <property type="entry name" value="Helical backbone' metal receptor"/>
    <property type="match status" value="1"/>
</dbReference>
<dbReference type="InterPro" id="IPR002491">
    <property type="entry name" value="ABC_transptr_periplasmic_BD"/>
</dbReference>
<dbReference type="InterPro" id="IPR054828">
    <property type="entry name" value="Vit_B12_bind_prot"/>
</dbReference>
<comment type="caution">
    <text evidence="5">Lacks conserved residue(s) required for the propagation of feature annotation.</text>
</comment>
<evidence type="ECO:0000256" key="4">
    <source>
        <dbReference type="ARBA" id="ARBA00023157"/>
    </source>
</evidence>
<dbReference type="RefSeq" id="WP_237485230.1">
    <property type="nucleotide sequence ID" value="NZ_CAKLCM010000002.1"/>
</dbReference>
<gene>
    <name evidence="5 7" type="primary">btuF</name>
    <name evidence="7" type="ORF">VHP8226_02407</name>
</gene>
<proteinExistence type="inferred from homology"/>
<dbReference type="CDD" id="cd01144">
    <property type="entry name" value="BtuF"/>
    <property type="match status" value="1"/>
</dbReference>
<protein>
    <recommendedName>
        <fullName evidence="5">Vitamin B12-binding protein</fullName>
    </recommendedName>
</protein>
<evidence type="ECO:0000256" key="2">
    <source>
        <dbReference type="ARBA" id="ARBA00022729"/>
    </source>
</evidence>
<dbReference type="PANTHER" id="PTHR30535:SF34">
    <property type="entry name" value="MOLYBDATE-BINDING PROTEIN MOLA"/>
    <property type="match status" value="1"/>
</dbReference>
<dbReference type="PANTHER" id="PTHR30535">
    <property type="entry name" value="VITAMIN B12-BINDING PROTEIN"/>
    <property type="match status" value="1"/>
</dbReference>
<keyword evidence="1 5" id="KW-0813">Transport</keyword>
<evidence type="ECO:0000256" key="5">
    <source>
        <dbReference type="HAMAP-Rule" id="MF_01000"/>
    </source>
</evidence>
<dbReference type="InterPro" id="IPR023544">
    <property type="entry name" value="ABC_transptr_vit_B12-bd"/>
</dbReference>
<keyword evidence="4" id="KW-1015">Disulfide bond</keyword>
<name>A0ABM8ZJY0_9VIBR</name>